<organism evidence="1 2">
    <name type="scientific">Coemansia asiatica</name>
    <dbReference type="NCBI Taxonomy" id="1052880"/>
    <lineage>
        <taxon>Eukaryota</taxon>
        <taxon>Fungi</taxon>
        <taxon>Fungi incertae sedis</taxon>
        <taxon>Zoopagomycota</taxon>
        <taxon>Kickxellomycotina</taxon>
        <taxon>Kickxellomycetes</taxon>
        <taxon>Kickxellales</taxon>
        <taxon>Kickxellaceae</taxon>
        <taxon>Coemansia</taxon>
    </lineage>
</organism>
<dbReference type="EMBL" id="JANBOH010000514">
    <property type="protein sequence ID" value="KAJ1642007.1"/>
    <property type="molecule type" value="Genomic_DNA"/>
</dbReference>
<dbReference type="AlphaFoldDB" id="A0A9W8CGC2"/>
<reference evidence="1" key="1">
    <citation type="submission" date="2022-07" db="EMBL/GenBank/DDBJ databases">
        <title>Phylogenomic reconstructions and comparative analyses of Kickxellomycotina fungi.</title>
        <authorList>
            <person name="Reynolds N.K."/>
            <person name="Stajich J.E."/>
            <person name="Barry K."/>
            <person name="Grigoriev I.V."/>
            <person name="Crous P."/>
            <person name="Smith M.E."/>
        </authorList>
    </citation>
    <scope>NUCLEOTIDE SEQUENCE</scope>
    <source>
        <strain evidence="1">NBRC 105413</strain>
    </source>
</reference>
<sequence length="296" mass="32888">MSSSETTAPLELQKVLKSLEWVDGVIWDLTGLPDAFVSLLMHCSEILRDAANAHAHLGAAFELLDIAEPAKSKYDAEGPDVLRSAIKLAVDDRVFASNLASLCDTYYFLRSLEIFSLDKQSFDKLVGLLKLDDAALEDASAYSHTHTEVIDSLNAYLGQLEAKYPGIKLFANCVMLEANIMQEFGTNFEQLFALRSILPQDGELYMATLRSVVDSLHENLDAAGMIANVRYLYEDAEPEYWEAVSNAIWELQNGPDADNDMLCDDDYEIHYSEDLHFQPANIPDSSASRVMGMVAN</sequence>
<protein>
    <submittedName>
        <fullName evidence="1">Uncharacterized protein</fullName>
    </submittedName>
</protein>
<name>A0A9W8CGC2_9FUNG</name>
<evidence type="ECO:0000313" key="2">
    <source>
        <dbReference type="Proteomes" id="UP001145021"/>
    </source>
</evidence>
<accession>A0A9W8CGC2</accession>
<gene>
    <name evidence="1" type="ORF">LPJ64_006099</name>
</gene>
<evidence type="ECO:0000313" key="1">
    <source>
        <dbReference type="EMBL" id="KAJ1642007.1"/>
    </source>
</evidence>
<proteinExistence type="predicted"/>
<comment type="caution">
    <text evidence="1">The sequence shown here is derived from an EMBL/GenBank/DDBJ whole genome shotgun (WGS) entry which is preliminary data.</text>
</comment>
<keyword evidence="2" id="KW-1185">Reference proteome</keyword>
<dbReference type="Proteomes" id="UP001145021">
    <property type="component" value="Unassembled WGS sequence"/>
</dbReference>